<evidence type="ECO:0008006" key="3">
    <source>
        <dbReference type="Google" id="ProtNLM"/>
    </source>
</evidence>
<organism evidence="1 2">
    <name type="scientific">Akkermansia massiliensis</name>
    <dbReference type="NCBI Taxonomy" id="2927224"/>
    <lineage>
        <taxon>Bacteria</taxon>
        <taxon>Pseudomonadati</taxon>
        <taxon>Verrucomicrobiota</taxon>
        <taxon>Verrucomicrobiia</taxon>
        <taxon>Verrucomicrobiales</taxon>
        <taxon>Akkermansiaceae</taxon>
        <taxon>Akkermansia</taxon>
    </lineage>
</organism>
<dbReference type="AlphaFoldDB" id="A0AAE6TA40"/>
<gene>
    <name evidence="1" type="ORF">DMI76_06650</name>
</gene>
<accession>A0AAE6TA40</accession>
<dbReference type="PROSITE" id="PS51257">
    <property type="entry name" value="PROKAR_LIPOPROTEIN"/>
    <property type="match status" value="1"/>
</dbReference>
<dbReference type="Proteomes" id="UP000642553">
    <property type="component" value="Chromosome"/>
</dbReference>
<name>A0AAE6TA40_9BACT</name>
<proteinExistence type="predicted"/>
<protein>
    <recommendedName>
        <fullName evidence="3">DUF3313 domain-containing protein</fullName>
    </recommendedName>
</protein>
<dbReference type="EMBL" id="CP029701">
    <property type="protein sequence ID" value="QHV63063.1"/>
    <property type="molecule type" value="Genomic_DNA"/>
</dbReference>
<evidence type="ECO:0000313" key="2">
    <source>
        <dbReference type="Proteomes" id="UP000642553"/>
    </source>
</evidence>
<reference evidence="1" key="1">
    <citation type="submission" date="2018-05" db="EMBL/GenBank/DDBJ databases">
        <title>Complete genome sequnece of Akkermansia muciniphila EB-AMDK-40.</title>
        <authorList>
            <person name="Nam Y.-D."/>
            <person name="Chung W.-H."/>
            <person name="Park Y.S."/>
            <person name="Kang J."/>
        </authorList>
    </citation>
    <scope>NUCLEOTIDE SEQUENCE</scope>
    <source>
        <strain evidence="1">EB-AMDK-40</strain>
    </source>
</reference>
<sequence length="245" mass="27211">MRPGILLFILGFMLFRAVFSAAAILFTGVSCSSGPYRPVSPLITHAAELKEARGNLGGVWCHPSAGQFLWKQQRRQYVYIAPVEISSIRQQFPEASPYLAREFRDSLQKEVRLLIDRNNEKPGNHVRWVLSDRPRTPGVKVSLAIVQLKPTDVGGKVVALGVGIVSPIPGVSFIINHFASGAVGIEGNIVSLDNGTILKEFYGRNRDPINIFSCNNFEEFACDKYNLDRFARQIAEILEEDPSHS</sequence>
<evidence type="ECO:0000313" key="1">
    <source>
        <dbReference type="EMBL" id="QHV63063.1"/>
    </source>
</evidence>